<gene>
    <name evidence="1" type="ORF">BDR25DRAFT_315699</name>
</gene>
<sequence length="149" mass="16217">MSRRIHRWINADYANIGLRKDKEDQAMKGVAGFQNGKPYEPGSLPLKSMITKVTLMSKAVKFYGTKDKAVDIFNVSDGRNGDTEMGDSGESSTSGDTRGNTAENMTASTAGVTRGWIGQVVSPSAADQLLKQSFAIFIANFRRPSKLHI</sequence>
<name>A0ACB6QP12_9PLEO</name>
<comment type="caution">
    <text evidence="1">The sequence shown here is derived from an EMBL/GenBank/DDBJ whole genome shotgun (WGS) entry which is preliminary data.</text>
</comment>
<dbReference type="Proteomes" id="UP000799755">
    <property type="component" value="Unassembled WGS sequence"/>
</dbReference>
<evidence type="ECO:0000313" key="2">
    <source>
        <dbReference type="Proteomes" id="UP000799755"/>
    </source>
</evidence>
<keyword evidence="2" id="KW-1185">Reference proteome</keyword>
<organism evidence="1 2">
    <name type="scientific">Lindgomyces ingoldianus</name>
    <dbReference type="NCBI Taxonomy" id="673940"/>
    <lineage>
        <taxon>Eukaryota</taxon>
        <taxon>Fungi</taxon>
        <taxon>Dikarya</taxon>
        <taxon>Ascomycota</taxon>
        <taxon>Pezizomycotina</taxon>
        <taxon>Dothideomycetes</taxon>
        <taxon>Pleosporomycetidae</taxon>
        <taxon>Pleosporales</taxon>
        <taxon>Lindgomycetaceae</taxon>
        <taxon>Lindgomyces</taxon>
    </lineage>
</organism>
<reference evidence="1" key="1">
    <citation type="journal article" date="2020" name="Stud. Mycol.">
        <title>101 Dothideomycetes genomes: a test case for predicting lifestyles and emergence of pathogens.</title>
        <authorList>
            <person name="Haridas S."/>
            <person name="Albert R."/>
            <person name="Binder M."/>
            <person name="Bloem J."/>
            <person name="Labutti K."/>
            <person name="Salamov A."/>
            <person name="Andreopoulos B."/>
            <person name="Baker S."/>
            <person name="Barry K."/>
            <person name="Bills G."/>
            <person name="Bluhm B."/>
            <person name="Cannon C."/>
            <person name="Castanera R."/>
            <person name="Culley D."/>
            <person name="Daum C."/>
            <person name="Ezra D."/>
            <person name="Gonzalez J."/>
            <person name="Henrissat B."/>
            <person name="Kuo A."/>
            <person name="Liang C."/>
            <person name="Lipzen A."/>
            <person name="Lutzoni F."/>
            <person name="Magnuson J."/>
            <person name="Mondo S."/>
            <person name="Nolan M."/>
            <person name="Ohm R."/>
            <person name="Pangilinan J."/>
            <person name="Park H.-J."/>
            <person name="Ramirez L."/>
            <person name="Alfaro M."/>
            <person name="Sun H."/>
            <person name="Tritt A."/>
            <person name="Yoshinaga Y."/>
            <person name="Zwiers L.-H."/>
            <person name="Turgeon B."/>
            <person name="Goodwin S."/>
            <person name="Spatafora J."/>
            <person name="Crous P."/>
            <person name="Grigoriev I."/>
        </authorList>
    </citation>
    <scope>NUCLEOTIDE SEQUENCE</scope>
    <source>
        <strain evidence="1">ATCC 200398</strain>
    </source>
</reference>
<accession>A0ACB6QP12</accession>
<proteinExistence type="predicted"/>
<dbReference type="EMBL" id="MU003514">
    <property type="protein sequence ID" value="KAF2468708.1"/>
    <property type="molecule type" value="Genomic_DNA"/>
</dbReference>
<protein>
    <submittedName>
        <fullName evidence="1">Uncharacterized protein</fullName>
    </submittedName>
</protein>
<evidence type="ECO:0000313" key="1">
    <source>
        <dbReference type="EMBL" id="KAF2468708.1"/>
    </source>
</evidence>